<evidence type="ECO:0000313" key="3">
    <source>
        <dbReference type="Proteomes" id="UP001447188"/>
    </source>
</evidence>
<keyword evidence="3" id="KW-1185">Reference proteome</keyword>
<evidence type="ECO:0000256" key="1">
    <source>
        <dbReference type="SAM" id="MobiDB-lite"/>
    </source>
</evidence>
<protein>
    <submittedName>
        <fullName evidence="2">Uncharacterized protein</fullName>
    </submittedName>
</protein>
<proteinExistence type="predicted"/>
<dbReference type="Proteomes" id="UP001447188">
    <property type="component" value="Unassembled WGS sequence"/>
</dbReference>
<feature type="region of interest" description="Disordered" evidence="1">
    <location>
        <begin position="1"/>
        <end position="26"/>
    </location>
</feature>
<feature type="compositionally biased region" description="Low complexity" evidence="1">
    <location>
        <begin position="1"/>
        <end position="10"/>
    </location>
</feature>
<reference evidence="2 3" key="1">
    <citation type="submission" date="2024-02" db="EMBL/GenBank/DDBJ databases">
        <title>Discinaceae phylogenomics.</title>
        <authorList>
            <person name="Dirks A.C."/>
            <person name="James T.Y."/>
        </authorList>
    </citation>
    <scope>NUCLEOTIDE SEQUENCE [LARGE SCALE GENOMIC DNA]</scope>
    <source>
        <strain evidence="2 3">ACD0624</strain>
    </source>
</reference>
<dbReference type="EMBL" id="JBBBZM010000056">
    <property type="protein sequence ID" value="KAL0636142.1"/>
    <property type="molecule type" value="Genomic_DNA"/>
</dbReference>
<sequence length="335" mass="35568">MTDSTPAPAYGDPPLPPYTSDLPAAAAAAAPPAQKLWFQSTDTTGLYRRRLILPCHDTLTDPYSSSSSSTPPPGYADSLSTPLYTVRNHSQHSSASPRGSLSAKALRQPDLTVYAGEGDNGPVIATAMFHNKKLQRGIGEFRLFPRCSSGVGAAESSVSAALAEPQSIVIKECGDKKHGLEINGVHFEWAETGPGEQRDEALFPPPPPPPAMVSPPSPGLFGKFKKLVSSPPRTPPTSLPPKKTVTLQLSRSGVVVATYIELQPLAGAEYMYRAVAPGYRDGHCGSLEVEEGERDVAVVSLVFLLEYERREMMKDRNRGWGSVVGVGGGLGGGGF</sequence>
<organism evidence="2 3">
    <name type="scientific">Discina gigas</name>
    <dbReference type="NCBI Taxonomy" id="1032678"/>
    <lineage>
        <taxon>Eukaryota</taxon>
        <taxon>Fungi</taxon>
        <taxon>Dikarya</taxon>
        <taxon>Ascomycota</taxon>
        <taxon>Pezizomycotina</taxon>
        <taxon>Pezizomycetes</taxon>
        <taxon>Pezizales</taxon>
        <taxon>Discinaceae</taxon>
        <taxon>Discina</taxon>
    </lineage>
</organism>
<comment type="caution">
    <text evidence="2">The sequence shown here is derived from an EMBL/GenBank/DDBJ whole genome shotgun (WGS) entry which is preliminary data.</text>
</comment>
<gene>
    <name evidence="2" type="ORF">Q9L58_004931</name>
</gene>
<evidence type="ECO:0000313" key="2">
    <source>
        <dbReference type="EMBL" id="KAL0636142.1"/>
    </source>
</evidence>
<feature type="region of interest" description="Disordered" evidence="1">
    <location>
        <begin position="61"/>
        <end position="81"/>
    </location>
</feature>
<name>A0ABR3GJM7_9PEZI</name>
<accession>A0ABR3GJM7</accession>